<dbReference type="GO" id="GO:0016765">
    <property type="term" value="F:transferase activity, transferring alkyl or aryl (other than methyl) groups"/>
    <property type="evidence" value="ECO:0007669"/>
    <property type="project" value="InterPro"/>
</dbReference>
<name>A0A6B0TVT5_9RHOB</name>
<feature type="transmembrane region" description="Helical" evidence="6">
    <location>
        <begin position="288"/>
        <end position="306"/>
    </location>
</feature>
<dbReference type="RefSeq" id="WP_160853731.1">
    <property type="nucleotide sequence ID" value="NZ_WUWG01000003.1"/>
</dbReference>
<keyword evidence="8" id="KW-1185">Reference proteome</keyword>
<reference evidence="7 8" key="1">
    <citation type="submission" date="2019-12" db="EMBL/GenBank/DDBJ databases">
        <title>Strain KN286 was isolated from seawater, which was collected from Caroline Seamount in the tropical western Pacific.</title>
        <authorList>
            <person name="Wang Q."/>
        </authorList>
    </citation>
    <scope>NUCLEOTIDE SEQUENCE [LARGE SCALE GENOMIC DNA]</scope>
    <source>
        <strain evidence="7 8">KN286</strain>
    </source>
</reference>
<evidence type="ECO:0000256" key="1">
    <source>
        <dbReference type="ARBA" id="ARBA00004141"/>
    </source>
</evidence>
<dbReference type="NCBIfam" id="NF006088">
    <property type="entry name" value="PRK08238.1"/>
    <property type="match status" value="1"/>
</dbReference>
<evidence type="ECO:0000256" key="2">
    <source>
        <dbReference type="ARBA" id="ARBA00022475"/>
    </source>
</evidence>
<evidence type="ECO:0000256" key="5">
    <source>
        <dbReference type="ARBA" id="ARBA00023136"/>
    </source>
</evidence>
<dbReference type="Gene3D" id="3.40.50.1000">
    <property type="entry name" value="HAD superfamily/HAD-like"/>
    <property type="match status" value="1"/>
</dbReference>
<proteinExistence type="predicted"/>
<comment type="subcellular location">
    <subcellularLocation>
        <location evidence="1">Membrane</location>
        <topology evidence="1">Multi-pass membrane protein</topology>
    </subcellularLocation>
</comment>
<dbReference type="InterPro" id="IPR036412">
    <property type="entry name" value="HAD-like_sf"/>
</dbReference>
<keyword evidence="7" id="KW-0808">Transferase</keyword>
<dbReference type="Pfam" id="PF01040">
    <property type="entry name" value="UbiA"/>
    <property type="match status" value="1"/>
</dbReference>
<organism evidence="7 8">
    <name type="scientific">Oceanomicrobium pacificus</name>
    <dbReference type="NCBI Taxonomy" id="2692916"/>
    <lineage>
        <taxon>Bacteria</taxon>
        <taxon>Pseudomonadati</taxon>
        <taxon>Pseudomonadota</taxon>
        <taxon>Alphaproteobacteria</taxon>
        <taxon>Rhodobacterales</taxon>
        <taxon>Paracoccaceae</taxon>
        <taxon>Oceanomicrobium</taxon>
    </lineage>
</organism>
<keyword evidence="2" id="KW-1003">Cell membrane</keyword>
<comment type="caution">
    <text evidence="7">The sequence shown here is derived from an EMBL/GenBank/DDBJ whole genome shotgun (WGS) entry which is preliminary data.</text>
</comment>
<feature type="transmembrane region" description="Helical" evidence="6">
    <location>
        <begin position="340"/>
        <end position="360"/>
    </location>
</feature>
<feature type="transmembrane region" description="Helical" evidence="6">
    <location>
        <begin position="454"/>
        <end position="470"/>
    </location>
</feature>
<feature type="transmembrane region" description="Helical" evidence="6">
    <location>
        <begin position="258"/>
        <end position="282"/>
    </location>
</feature>
<evidence type="ECO:0000256" key="4">
    <source>
        <dbReference type="ARBA" id="ARBA00022989"/>
    </source>
</evidence>
<sequence>MSGATCPLVVDVDGTLLRTDLLQESFLAAMGRAPVAAASFTAKHLSNRPALKLGLADQAGLDSDLLPLNEAVLGLIEEAKSEGRPIVLASGGAEPLVQALADRIGGVDRVMGTVDGTNLTAGRKAAALVDAYGENGFDYVGDSMADLPVWAVARRAYLTAPRARVEAGLRRAGIDFEILSPHWRLRDMVRGIRPHQWIKNSLMFLPLIAAHVSDPAAWLLVFLGAVAFSLGASSIYIVNDLLDLSADRRHATKHKRPFAAGAVPLRIGAAASVLLATMAIVLGISLHLHFLAVLLVYICLSLAYSLKLKRLRWVDIAVLATLYSLRVLAGAEIVSVDVTGWLLGFIFPSFLALGCVKRLTELAKAKSDDRLPGRGYGRADMGDLTNVAVVGAVAALIVLGFYIHSGQAQALYTRHWVLWLAVPFVALWFERMIRTGRQGLQQYDPIVFALRDPKGVALIAVSLFWFVLASF</sequence>
<dbReference type="EMBL" id="WUWG01000003">
    <property type="protein sequence ID" value="MXU65342.1"/>
    <property type="molecule type" value="Genomic_DNA"/>
</dbReference>
<dbReference type="InterPro" id="IPR000537">
    <property type="entry name" value="UbiA_prenyltransferase"/>
</dbReference>
<dbReference type="InterPro" id="IPR023214">
    <property type="entry name" value="HAD_sf"/>
</dbReference>
<keyword evidence="4 6" id="KW-1133">Transmembrane helix</keyword>
<dbReference type="Pfam" id="PF12710">
    <property type="entry name" value="HAD"/>
    <property type="match status" value="1"/>
</dbReference>
<accession>A0A6B0TVT5</accession>
<evidence type="ECO:0000313" key="7">
    <source>
        <dbReference type="EMBL" id="MXU65342.1"/>
    </source>
</evidence>
<keyword evidence="5 6" id="KW-0472">Membrane</keyword>
<feature type="transmembrane region" description="Helical" evidence="6">
    <location>
        <begin position="416"/>
        <end position="433"/>
    </location>
</feature>
<feature type="transmembrane region" description="Helical" evidence="6">
    <location>
        <begin position="381"/>
        <end position="404"/>
    </location>
</feature>
<feature type="transmembrane region" description="Helical" evidence="6">
    <location>
        <begin position="313"/>
        <end position="334"/>
    </location>
</feature>
<evidence type="ECO:0000256" key="6">
    <source>
        <dbReference type="SAM" id="Phobius"/>
    </source>
</evidence>
<gene>
    <name evidence="7" type="ORF">GSH16_07765</name>
</gene>
<dbReference type="SUPFAM" id="SSF56784">
    <property type="entry name" value="HAD-like"/>
    <property type="match status" value="1"/>
</dbReference>
<feature type="transmembrane region" description="Helical" evidence="6">
    <location>
        <begin position="216"/>
        <end position="238"/>
    </location>
</feature>
<keyword evidence="3 6" id="KW-0812">Transmembrane</keyword>
<evidence type="ECO:0000313" key="8">
    <source>
        <dbReference type="Proteomes" id="UP000436016"/>
    </source>
</evidence>
<evidence type="ECO:0000256" key="3">
    <source>
        <dbReference type="ARBA" id="ARBA00022692"/>
    </source>
</evidence>
<dbReference type="CDD" id="cd13963">
    <property type="entry name" value="PT_UbiA_2"/>
    <property type="match status" value="1"/>
</dbReference>
<dbReference type="InterPro" id="IPR044878">
    <property type="entry name" value="UbiA_sf"/>
</dbReference>
<dbReference type="Gene3D" id="1.10.357.140">
    <property type="entry name" value="UbiA prenyltransferase"/>
    <property type="match status" value="1"/>
</dbReference>
<protein>
    <submittedName>
        <fullName evidence="7">UbiA family prenyltransferase</fullName>
    </submittedName>
</protein>
<dbReference type="GO" id="GO:0016020">
    <property type="term" value="C:membrane"/>
    <property type="evidence" value="ECO:0007669"/>
    <property type="project" value="UniProtKB-SubCell"/>
</dbReference>
<dbReference type="AlphaFoldDB" id="A0A6B0TVT5"/>
<dbReference type="Proteomes" id="UP000436016">
    <property type="component" value="Unassembled WGS sequence"/>
</dbReference>